<gene>
    <name evidence="1" type="ORF">SAMN05444390_1011486</name>
</gene>
<name>A0A1H5XST3_9GAMM</name>
<dbReference type="RefSeq" id="WP_146071874.1">
    <property type="nucleotide sequence ID" value="NZ_FNVQ01000001.1"/>
</dbReference>
<evidence type="ECO:0000313" key="2">
    <source>
        <dbReference type="Proteomes" id="UP000236745"/>
    </source>
</evidence>
<proteinExistence type="predicted"/>
<dbReference type="EMBL" id="FNVQ01000001">
    <property type="protein sequence ID" value="SEG14595.1"/>
    <property type="molecule type" value="Genomic_DNA"/>
</dbReference>
<dbReference type="Proteomes" id="UP000236745">
    <property type="component" value="Unassembled WGS sequence"/>
</dbReference>
<dbReference type="AlphaFoldDB" id="A0A1H5XST3"/>
<sequence>MLDEIDGDLLTWWHAHNRLKDPQYRLNRYNEIIAQEKPEELKQMQTYALDGIRHLGRKSK</sequence>
<accession>A0A1H5XST3</accession>
<protein>
    <submittedName>
        <fullName evidence="1">Uncharacterized protein</fullName>
    </submittedName>
</protein>
<keyword evidence="2" id="KW-1185">Reference proteome</keyword>
<evidence type="ECO:0000313" key="1">
    <source>
        <dbReference type="EMBL" id="SEG14595.1"/>
    </source>
</evidence>
<reference evidence="1 2" key="1">
    <citation type="submission" date="2016-10" db="EMBL/GenBank/DDBJ databases">
        <authorList>
            <person name="de Groot N.N."/>
        </authorList>
    </citation>
    <scope>NUCLEOTIDE SEQUENCE [LARGE SCALE GENOMIC DNA]</scope>
    <source>
        <strain evidence="1 2">DSM 22012</strain>
    </source>
</reference>
<organism evidence="1 2">
    <name type="scientific">Marinobacterium lutimaris</name>
    <dbReference type="NCBI Taxonomy" id="568106"/>
    <lineage>
        <taxon>Bacteria</taxon>
        <taxon>Pseudomonadati</taxon>
        <taxon>Pseudomonadota</taxon>
        <taxon>Gammaproteobacteria</taxon>
        <taxon>Oceanospirillales</taxon>
        <taxon>Oceanospirillaceae</taxon>
        <taxon>Marinobacterium</taxon>
    </lineage>
</organism>